<keyword evidence="3" id="KW-1185">Reference proteome</keyword>
<keyword evidence="1" id="KW-0472">Membrane</keyword>
<dbReference type="AlphaFoldDB" id="A0AAE1DE51"/>
<comment type="caution">
    <text evidence="2">The sequence shown here is derived from an EMBL/GenBank/DDBJ whole genome shotgun (WGS) entry which is preliminary data.</text>
</comment>
<sequence>MCVACKVLSVCQCVRVSLVKLCPCVSVSKFQCPIYSEVRMSLFSLHTVACGTVLKLSPCDTKGPSGLGFQPRRSDLMLNKAHDSSSVLYILCFMKLMTPALFYISYAS</sequence>
<evidence type="ECO:0000256" key="1">
    <source>
        <dbReference type="SAM" id="Phobius"/>
    </source>
</evidence>
<feature type="transmembrane region" description="Helical" evidence="1">
    <location>
        <begin position="87"/>
        <end position="106"/>
    </location>
</feature>
<keyword evidence="1" id="KW-0812">Transmembrane</keyword>
<name>A0AAE1DE51_9GAST</name>
<reference evidence="2" key="1">
    <citation type="journal article" date="2023" name="G3 (Bethesda)">
        <title>A reference genome for the long-term kleptoplast-retaining sea slug Elysia crispata morphotype clarki.</title>
        <authorList>
            <person name="Eastman K.E."/>
            <person name="Pendleton A.L."/>
            <person name="Shaikh M.A."/>
            <person name="Suttiyut T."/>
            <person name="Ogas R."/>
            <person name="Tomko P."/>
            <person name="Gavelis G."/>
            <person name="Widhalm J.R."/>
            <person name="Wisecaver J.H."/>
        </authorList>
    </citation>
    <scope>NUCLEOTIDE SEQUENCE</scope>
    <source>
        <strain evidence="2">ECLA1</strain>
    </source>
</reference>
<evidence type="ECO:0000313" key="3">
    <source>
        <dbReference type="Proteomes" id="UP001283361"/>
    </source>
</evidence>
<evidence type="ECO:0000313" key="2">
    <source>
        <dbReference type="EMBL" id="KAK3767354.1"/>
    </source>
</evidence>
<accession>A0AAE1DE51</accession>
<gene>
    <name evidence="2" type="ORF">RRG08_039170</name>
</gene>
<proteinExistence type="predicted"/>
<keyword evidence="1" id="KW-1133">Transmembrane helix</keyword>
<protein>
    <submittedName>
        <fullName evidence="2">Uncharacterized protein</fullName>
    </submittedName>
</protein>
<dbReference type="Proteomes" id="UP001283361">
    <property type="component" value="Unassembled WGS sequence"/>
</dbReference>
<dbReference type="EMBL" id="JAWDGP010004155">
    <property type="protein sequence ID" value="KAK3767354.1"/>
    <property type="molecule type" value="Genomic_DNA"/>
</dbReference>
<organism evidence="2 3">
    <name type="scientific">Elysia crispata</name>
    <name type="common">lettuce slug</name>
    <dbReference type="NCBI Taxonomy" id="231223"/>
    <lineage>
        <taxon>Eukaryota</taxon>
        <taxon>Metazoa</taxon>
        <taxon>Spiralia</taxon>
        <taxon>Lophotrochozoa</taxon>
        <taxon>Mollusca</taxon>
        <taxon>Gastropoda</taxon>
        <taxon>Heterobranchia</taxon>
        <taxon>Euthyneura</taxon>
        <taxon>Panpulmonata</taxon>
        <taxon>Sacoglossa</taxon>
        <taxon>Placobranchoidea</taxon>
        <taxon>Plakobranchidae</taxon>
        <taxon>Elysia</taxon>
    </lineage>
</organism>